<keyword evidence="4" id="KW-1185">Reference proteome</keyword>
<reference evidence="3 4" key="1">
    <citation type="journal article" date="2013" name="Proc. Natl. Acad. Sci. U.S.A.">
        <title>Genome of an arbuscular mycorrhizal fungus provides insight into the oldest plant symbiosis.</title>
        <authorList>
            <person name="Tisserant E."/>
            <person name="Malbreil M."/>
            <person name="Kuo A."/>
            <person name="Kohler A."/>
            <person name="Symeonidi A."/>
            <person name="Balestrini R."/>
            <person name="Charron P."/>
            <person name="Duensing N."/>
            <person name="Frei Dit Frey N."/>
            <person name="Gianinazzi-Pearson V."/>
            <person name="Gilbert L.B."/>
            <person name="Handa Y."/>
            <person name="Herr J.R."/>
            <person name="Hijri M."/>
            <person name="Koul R."/>
            <person name="Kawaguchi M."/>
            <person name="Krajinski F."/>
            <person name="Lammers P.J."/>
            <person name="Masclaux F.G."/>
            <person name="Murat C."/>
            <person name="Morin E."/>
            <person name="Ndikumana S."/>
            <person name="Pagni M."/>
            <person name="Petitpierre D."/>
            <person name="Requena N."/>
            <person name="Rosikiewicz P."/>
            <person name="Riley R."/>
            <person name="Saito K."/>
            <person name="San Clemente H."/>
            <person name="Shapiro H."/>
            <person name="van Tuinen D."/>
            <person name="Becard G."/>
            <person name="Bonfante P."/>
            <person name="Paszkowski U."/>
            <person name="Shachar-Hill Y.Y."/>
            <person name="Tuskan G.A."/>
            <person name="Young P.W."/>
            <person name="Sanders I.R."/>
            <person name="Henrissat B."/>
            <person name="Rensing S.A."/>
            <person name="Grigoriev I.V."/>
            <person name="Corradi N."/>
            <person name="Roux C."/>
            <person name="Martin F."/>
        </authorList>
    </citation>
    <scope>NUCLEOTIDE SEQUENCE [LARGE SCALE GENOMIC DNA]</scope>
    <source>
        <strain evidence="4">DAOM 181602 / DAOM 197198 / MUCL 43194</strain>
        <strain evidence="3">DAOM 197198</strain>
    </source>
</reference>
<dbReference type="PANTHER" id="PTHR43591:SF24">
    <property type="entry name" value="2-METHOXY-6-POLYPRENYL-1,4-BENZOQUINOL METHYLASE, MITOCHONDRIAL"/>
    <property type="match status" value="1"/>
</dbReference>
<name>U9UTF1_RHIID</name>
<dbReference type="CDD" id="cd02440">
    <property type="entry name" value="AdoMet_MTases"/>
    <property type="match status" value="1"/>
</dbReference>
<protein>
    <recommendedName>
        <fullName evidence="1">Methyltransferase domain-containing protein</fullName>
    </recommendedName>
</protein>
<dbReference type="Pfam" id="PF13649">
    <property type="entry name" value="Methyltransf_25"/>
    <property type="match status" value="1"/>
</dbReference>
<dbReference type="EMBL" id="KI278792">
    <property type="protein sequence ID" value="ESA18881.1"/>
    <property type="molecule type" value="Genomic_DNA"/>
</dbReference>
<dbReference type="GO" id="GO:0008168">
    <property type="term" value="F:methyltransferase activity"/>
    <property type="evidence" value="ECO:0007669"/>
    <property type="project" value="TreeGrafter"/>
</dbReference>
<reference evidence="3 4" key="3">
    <citation type="journal article" date="2018" name="New Phytol.">
        <title>High intraspecific genome diversity in the model arbuscular mycorrhizal symbiont Rhizophagus irregularis.</title>
        <authorList>
            <person name="Chen E.C.H."/>
            <person name="Morin E."/>
            <person name="Beaudet D."/>
            <person name="Noel J."/>
            <person name="Yildirir G."/>
            <person name="Ndikumana S."/>
            <person name="Charron P."/>
            <person name="St-Onge C."/>
            <person name="Giorgi J."/>
            <person name="Kruger M."/>
            <person name="Marton T."/>
            <person name="Ropars J."/>
            <person name="Grigoriev I.V."/>
            <person name="Hainaut M."/>
            <person name="Henrissat B."/>
            <person name="Roux C."/>
            <person name="Martin F."/>
            <person name="Corradi N."/>
        </authorList>
    </citation>
    <scope>NUCLEOTIDE SEQUENCE [LARGE SCALE GENOMIC DNA]</scope>
    <source>
        <strain evidence="4">DAOM 181602 / DAOM 197198 / MUCL 43194</strain>
        <strain evidence="3">DAOM 197198</strain>
    </source>
</reference>
<dbReference type="SUPFAM" id="SSF53335">
    <property type="entry name" value="S-adenosyl-L-methionine-dependent methyltransferases"/>
    <property type="match status" value="1"/>
</dbReference>
<dbReference type="eggNOG" id="KOG1269">
    <property type="taxonomic scope" value="Eukaryota"/>
</dbReference>
<dbReference type="EMBL" id="AUPC02000095">
    <property type="protein sequence ID" value="POG72434.1"/>
    <property type="molecule type" value="Genomic_DNA"/>
</dbReference>
<evidence type="ECO:0000313" key="4">
    <source>
        <dbReference type="Proteomes" id="UP000018888"/>
    </source>
</evidence>
<dbReference type="PANTHER" id="PTHR43591">
    <property type="entry name" value="METHYLTRANSFERASE"/>
    <property type="match status" value="1"/>
</dbReference>
<dbReference type="Proteomes" id="UP000018888">
    <property type="component" value="Unassembled WGS sequence"/>
</dbReference>
<dbReference type="HOGENOM" id="CLU_010595_9_0_1"/>
<feature type="domain" description="Methyltransferase" evidence="1">
    <location>
        <begin position="86"/>
        <end position="178"/>
    </location>
</feature>
<evidence type="ECO:0000259" key="1">
    <source>
        <dbReference type="Pfam" id="PF13649"/>
    </source>
</evidence>
<evidence type="ECO:0000313" key="2">
    <source>
        <dbReference type="EMBL" id="ESA18881.1"/>
    </source>
</evidence>
<gene>
    <name evidence="3" type="ORF">GLOIN_2v1875141</name>
    <name evidence="2" type="ORF">GLOINDRAFT_20215</name>
</gene>
<dbReference type="AlphaFoldDB" id="U9UTF1"/>
<accession>U9UTF1</accession>
<dbReference type="InterPro" id="IPR041698">
    <property type="entry name" value="Methyltransf_25"/>
</dbReference>
<organism evidence="2">
    <name type="scientific">Rhizophagus irregularis (strain DAOM 181602 / DAOM 197198 / MUCL 43194)</name>
    <name type="common">Arbuscular mycorrhizal fungus</name>
    <name type="synonym">Glomus intraradices</name>
    <dbReference type="NCBI Taxonomy" id="747089"/>
    <lineage>
        <taxon>Eukaryota</taxon>
        <taxon>Fungi</taxon>
        <taxon>Fungi incertae sedis</taxon>
        <taxon>Mucoromycota</taxon>
        <taxon>Glomeromycotina</taxon>
        <taxon>Glomeromycetes</taxon>
        <taxon>Glomerales</taxon>
        <taxon>Glomeraceae</taxon>
        <taxon>Rhizophagus</taxon>
    </lineage>
</organism>
<sequence length="305" mass="35821">MKNRLEEMLKSIETSQIKKFLKKTFMKYNNSHNNNNNNNHNHYNEDPLSNLENINRSNLLHAYYRYIWNSNFSSPIERNLHSGANVIDLGCGSGIWLTELSSEYSNSNFIGIDNNEIFPIEKVSKNLKFVKHNILNGIPFEDNTFDFIHVRFMIKCFSETEWKTLILPEIFRICKPGGWIEIMDSDTNLYNAGPKTEGYNRKINSMFGLSKFDMDQLQDIMNIYQDLGITIMKEKINAWYPFKSQNSDKPFEMTSEILKSLYPLMSKVLNLNQENYAKLSKQILEEITKNKTYGKTYRIITQKHL</sequence>
<evidence type="ECO:0000313" key="3">
    <source>
        <dbReference type="EMBL" id="POG72434.1"/>
    </source>
</evidence>
<dbReference type="VEuPathDB" id="FungiDB:RhiirFUN_006829"/>
<dbReference type="InterPro" id="IPR029063">
    <property type="entry name" value="SAM-dependent_MTases_sf"/>
</dbReference>
<proteinExistence type="predicted"/>
<reference evidence="2" key="2">
    <citation type="submission" date="2013-07" db="EMBL/GenBank/DDBJ databases">
        <title>The genome of an arbuscular mycorrhizal fungus provides insights into the evolution of the oldest plant symbiosis.</title>
        <authorList>
            <consortium name="DOE Joint Genome Institute"/>
            <person name="Tisserant E."/>
            <person name="Malbreil M."/>
            <person name="Kuo A."/>
            <person name="Kohler A."/>
            <person name="Symeonidi A."/>
            <person name="Balestrini R."/>
            <person name="Charron P."/>
            <person name="Duensing N."/>
            <person name="Frei-dit-Frey N."/>
            <person name="Gianinazzi-Pearson V."/>
            <person name="Gilbert B."/>
            <person name="Handa Y."/>
            <person name="Hijri M."/>
            <person name="Kaul R."/>
            <person name="Kawaguchi M."/>
            <person name="Krajinski F."/>
            <person name="Lammers P."/>
            <person name="Lapierre D."/>
            <person name="Masclaux F.G."/>
            <person name="Murat C."/>
            <person name="Morin E."/>
            <person name="Ndikumana S."/>
            <person name="Pagni M."/>
            <person name="Petitpierre D."/>
            <person name="Requena N."/>
            <person name="Rosikiewicz P."/>
            <person name="Riley R."/>
            <person name="Saito K."/>
            <person name="San Clemente H."/>
            <person name="Shapiro H."/>
            <person name="van Tuinen D."/>
            <person name="Becard G."/>
            <person name="Bonfante P."/>
            <person name="Paszkowski U."/>
            <person name="Shachar-Hill Y."/>
            <person name="Young J.P."/>
            <person name="Sanders I.R."/>
            <person name="Henrissat B."/>
            <person name="Rensing S.A."/>
            <person name="Grigoriev I.V."/>
            <person name="Corradi N."/>
            <person name="Roux C."/>
            <person name="Martin F."/>
        </authorList>
    </citation>
    <scope>NUCLEOTIDE SEQUENCE</scope>
    <source>
        <strain evidence="2">DAOM 197198</strain>
    </source>
</reference>
<dbReference type="Gene3D" id="3.40.50.150">
    <property type="entry name" value="Vaccinia Virus protein VP39"/>
    <property type="match status" value="1"/>
</dbReference>